<evidence type="ECO:0000256" key="6">
    <source>
        <dbReference type="ARBA" id="ARBA00022596"/>
    </source>
</evidence>
<dbReference type="EMBL" id="JAESIL010000020">
    <property type="protein sequence ID" value="MBL3577827.1"/>
    <property type="molecule type" value="Genomic_DNA"/>
</dbReference>
<comment type="function">
    <text evidence="1">Efflux system for nickel and cobalt.</text>
</comment>
<dbReference type="PANTHER" id="PTHR40659:SF1">
    <property type="entry name" value="NICKEL_COBALT EFFLUX SYSTEM RCNA"/>
    <property type="match status" value="1"/>
</dbReference>
<dbReference type="Proteomes" id="UP000635853">
    <property type="component" value="Unassembled WGS sequence"/>
</dbReference>
<feature type="transmembrane region" description="Helical" evidence="13">
    <location>
        <begin position="276"/>
        <end position="299"/>
    </location>
</feature>
<comment type="caution">
    <text evidence="15">The sequence shown here is derived from an EMBL/GenBank/DDBJ whole genome shotgun (WGS) entry which is preliminary data.</text>
</comment>
<feature type="transmembrane region" description="Helical" evidence="13">
    <location>
        <begin position="213"/>
        <end position="236"/>
    </location>
</feature>
<evidence type="ECO:0000256" key="13">
    <source>
        <dbReference type="RuleBase" id="RU362101"/>
    </source>
</evidence>
<evidence type="ECO:0000256" key="9">
    <source>
        <dbReference type="ARBA" id="ARBA00023065"/>
    </source>
</evidence>
<keyword evidence="16" id="KW-1185">Reference proteome</keyword>
<dbReference type="RefSeq" id="WP_075787723.1">
    <property type="nucleotide sequence ID" value="NZ_JAESIL010000020.1"/>
</dbReference>
<evidence type="ECO:0000256" key="1">
    <source>
        <dbReference type="ARBA" id="ARBA00002510"/>
    </source>
</evidence>
<keyword evidence="14" id="KW-0732">Signal</keyword>
<sequence length="303" mass="30221">MRLILTVLAALALVVAIAVAATGPQAAAAFLWAAEQQRAVQEMMAAALRAIKAGNPMALAGLCLLSGAYGFLHAVGPGHGKLLLGSAALAGGIPIGRMLAVGLAASLAQSAMAILLVSAGAGIWALTSAETSALAEGPLANLSRWAIAAIGALVAVRGARALWRLRTPIPPERSPGPHAMPGPPLHDHADCGCGHAHGPTAAQMAALRSPREVAGLILSIAIRPCTGALFLLAVAFRFGIPVAGGVAVLAMGLGAATFNCLAIGGGVFMRRMTLRAAGAGTVLPGLQLAAGLVIVLLTLGPRF</sequence>
<feature type="chain" id="PRO_5046114554" description="Nickel/cobalt efflux system" evidence="14">
    <location>
        <begin position="21"/>
        <end position="303"/>
    </location>
</feature>
<keyword evidence="10" id="KW-0921">Nickel transport</keyword>
<keyword evidence="8 13" id="KW-1133">Transmembrane helix</keyword>
<proteinExistence type="inferred from homology"/>
<keyword evidence="3" id="KW-0171">Cobalt transport</keyword>
<keyword evidence="6" id="KW-0533">Nickel</keyword>
<feature type="signal peptide" evidence="14">
    <location>
        <begin position="1"/>
        <end position="20"/>
    </location>
</feature>
<evidence type="ECO:0000256" key="11">
    <source>
        <dbReference type="ARBA" id="ARBA00023136"/>
    </source>
</evidence>
<evidence type="ECO:0000256" key="12">
    <source>
        <dbReference type="ARBA" id="ARBA00023285"/>
    </source>
</evidence>
<keyword evidence="12" id="KW-0170">Cobalt</keyword>
<evidence type="ECO:0000256" key="2">
    <source>
        <dbReference type="ARBA" id="ARBA00004651"/>
    </source>
</evidence>
<evidence type="ECO:0000256" key="14">
    <source>
        <dbReference type="SAM" id="SignalP"/>
    </source>
</evidence>
<evidence type="ECO:0000313" key="15">
    <source>
        <dbReference type="EMBL" id="MBL3577827.1"/>
    </source>
</evidence>
<keyword evidence="9" id="KW-0406">Ion transport</keyword>
<evidence type="ECO:0000313" key="16">
    <source>
        <dbReference type="Proteomes" id="UP000635853"/>
    </source>
</evidence>
<keyword evidence="5" id="KW-1003">Cell membrane</keyword>
<evidence type="ECO:0000256" key="5">
    <source>
        <dbReference type="ARBA" id="ARBA00022475"/>
    </source>
</evidence>
<evidence type="ECO:0000256" key="7">
    <source>
        <dbReference type="ARBA" id="ARBA00022692"/>
    </source>
</evidence>
<feature type="transmembrane region" description="Helical" evidence="13">
    <location>
        <begin position="242"/>
        <end position="264"/>
    </location>
</feature>
<name>A0ABS1RFV8_9RHOB</name>
<evidence type="ECO:0000256" key="3">
    <source>
        <dbReference type="ARBA" id="ARBA00022426"/>
    </source>
</evidence>
<protein>
    <recommendedName>
        <fullName evidence="13">Nickel/cobalt efflux system</fullName>
    </recommendedName>
</protein>
<keyword evidence="11 13" id="KW-0472">Membrane</keyword>
<comment type="subcellular location">
    <subcellularLocation>
        <location evidence="2 13">Cell membrane</location>
        <topology evidence="2 13">Multi-pass membrane protein</topology>
    </subcellularLocation>
</comment>
<keyword evidence="4 13" id="KW-0813">Transport</keyword>
<gene>
    <name evidence="15" type="ORF">JMJ92_06595</name>
</gene>
<dbReference type="InterPro" id="IPR011541">
    <property type="entry name" value="Ni/Co_transpt_high_affinity"/>
</dbReference>
<evidence type="ECO:0000256" key="4">
    <source>
        <dbReference type="ARBA" id="ARBA00022448"/>
    </source>
</evidence>
<dbReference type="PANTHER" id="PTHR40659">
    <property type="entry name" value="NICKEL/COBALT EFFLUX SYSTEM RCNA"/>
    <property type="match status" value="1"/>
</dbReference>
<dbReference type="Pfam" id="PF03824">
    <property type="entry name" value="NicO"/>
    <property type="match status" value="1"/>
</dbReference>
<feature type="transmembrane region" description="Helical" evidence="13">
    <location>
        <begin position="98"/>
        <end position="125"/>
    </location>
</feature>
<feature type="transmembrane region" description="Helical" evidence="13">
    <location>
        <begin position="57"/>
        <end position="77"/>
    </location>
</feature>
<keyword evidence="7 13" id="KW-0812">Transmembrane</keyword>
<accession>A0ABS1RFV8</accession>
<dbReference type="InterPro" id="IPR051224">
    <property type="entry name" value="NiCoT_RcnA"/>
</dbReference>
<evidence type="ECO:0000256" key="10">
    <source>
        <dbReference type="ARBA" id="ARBA00023112"/>
    </source>
</evidence>
<organism evidence="15 16">
    <name type="scientific">Rhodovulum visakhapatnamense</name>
    <dbReference type="NCBI Taxonomy" id="364297"/>
    <lineage>
        <taxon>Bacteria</taxon>
        <taxon>Pseudomonadati</taxon>
        <taxon>Pseudomonadota</taxon>
        <taxon>Alphaproteobacteria</taxon>
        <taxon>Rhodobacterales</taxon>
        <taxon>Paracoccaceae</taxon>
        <taxon>Rhodovulum</taxon>
    </lineage>
</organism>
<evidence type="ECO:0000256" key="8">
    <source>
        <dbReference type="ARBA" id="ARBA00022989"/>
    </source>
</evidence>
<reference evidence="16" key="1">
    <citation type="submission" date="2021-01" db="EMBL/GenBank/DDBJ databases">
        <title>Draft genomes of Rhodovulum sulfidophilum.</title>
        <authorList>
            <person name="Guzman M.S."/>
        </authorList>
    </citation>
    <scope>NUCLEOTIDE SEQUENCE [LARGE SCALE GENOMIC DNA]</scope>
    <source>
        <strain evidence="16">AB19</strain>
    </source>
</reference>
<comment type="similarity">
    <text evidence="13">Belongs to the NiCoT transporter (TC 2.A.52) family.</text>
</comment>